<organism evidence="1 2">
    <name type="scientific">Melastoma candidum</name>
    <dbReference type="NCBI Taxonomy" id="119954"/>
    <lineage>
        <taxon>Eukaryota</taxon>
        <taxon>Viridiplantae</taxon>
        <taxon>Streptophyta</taxon>
        <taxon>Embryophyta</taxon>
        <taxon>Tracheophyta</taxon>
        <taxon>Spermatophyta</taxon>
        <taxon>Magnoliopsida</taxon>
        <taxon>eudicotyledons</taxon>
        <taxon>Gunneridae</taxon>
        <taxon>Pentapetalae</taxon>
        <taxon>rosids</taxon>
        <taxon>malvids</taxon>
        <taxon>Myrtales</taxon>
        <taxon>Melastomataceae</taxon>
        <taxon>Melastomatoideae</taxon>
        <taxon>Melastomateae</taxon>
        <taxon>Melastoma</taxon>
    </lineage>
</organism>
<dbReference type="Proteomes" id="UP001057402">
    <property type="component" value="Chromosome 9"/>
</dbReference>
<gene>
    <name evidence="1" type="ORF">MLD38_029897</name>
</gene>
<proteinExistence type="predicted"/>
<comment type="caution">
    <text evidence="1">The sequence shown here is derived from an EMBL/GenBank/DDBJ whole genome shotgun (WGS) entry which is preliminary data.</text>
</comment>
<accession>A0ACB9MJR9</accession>
<keyword evidence="2" id="KW-1185">Reference proteome</keyword>
<reference evidence="2" key="1">
    <citation type="journal article" date="2023" name="Front. Plant Sci.">
        <title>Chromosomal-level genome assembly of Melastoma candidum provides insights into trichome evolution.</title>
        <authorList>
            <person name="Zhong Y."/>
            <person name="Wu W."/>
            <person name="Sun C."/>
            <person name="Zou P."/>
            <person name="Liu Y."/>
            <person name="Dai S."/>
            <person name="Zhou R."/>
        </authorList>
    </citation>
    <scope>NUCLEOTIDE SEQUENCE [LARGE SCALE GENOMIC DNA]</scope>
</reference>
<evidence type="ECO:0000313" key="2">
    <source>
        <dbReference type="Proteomes" id="UP001057402"/>
    </source>
</evidence>
<protein>
    <submittedName>
        <fullName evidence="1">Uncharacterized protein</fullName>
    </submittedName>
</protein>
<sequence>MRWLRRIVRLRGMRKVKEVGVQADFEMDHEGTGGSTGQPGHQEDRGSVEVALCPGPGIMGAGMELSDEEKMDWGPGAWYCRDVDPARQLADKFLHDLAEEEDQIARILKCQALRLIAGHLPGTSLEFREIISELTLSTRINVNREQFVSFESGIGEMQQWDRFNDESMARFRTQVAWEASLNRMNERISSLLLRTELCASRPLKLALKRCFKAWKVAARLRIEELRFHIQGWERRMIKMEGLMYERMLPRSTNLNFVLQDDQEEPEEVAVSAVETAPLSFKEAIELTTSAIIDSRRPRPPALTYSMVRKVMVRLELIDQEESPLLRLKECRELRQTLHGLDGVPAFIGDLHEELYALALMEVPDGNWMADPVIPASPSSGKSSADQDPWLDERDPCYPSTPEDDGSSGCDS</sequence>
<evidence type="ECO:0000313" key="1">
    <source>
        <dbReference type="EMBL" id="KAI4324402.1"/>
    </source>
</evidence>
<name>A0ACB9MJR9_9MYRT</name>
<dbReference type="EMBL" id="CM042888">
    <property type="protein sequence ID" value="KAI4324402.1"/>
    <property type="molecule type" value="Genomic_DNA"/>
</dbReference>